<reference evidence="2" key="1">
    <citation type="journal article" date="2022" name="Nat. Commun.">
        <title>Chromosome evolution and the genetic basis of agronomically important traits in greater yam.</title>
        <authorList>
            <person name="Bredeson J.V."/>
            <person name="Lyons J.B."/>
            <person name="Oniyinde I.O."/>
            <person name="Okereke N.R."/>
            <person name="Kolade O."/>
            <person name="Nnabue I."/>
            <person name="Nwadili C.O."/>
            <person name="Hribova E."/>
            <person name="Parker M."/>
            <person name="Nwogha J."/>
            <person name="Shu S."/>
            <person name="Carlson J."/>
            <person name="Kariba R."/>
            <person name="Muthemba S."/>
            <person name="Knop K."/>
            <person name="Barton G.J."/>
            <person name="Sherwood A.V."/>
            <person name="Lopez-Montes A."/>
            <person name="Asiedu R."/>
            <person name="Jamnadass R."/>
            <person name="Muchugi A."/>
            <person name="Goodstein D."/>
            <person name="Egesi C.N."/>
            <person name="Featherston J."/>
            <person name="Asfaw A."/>
            <person name="Simpson G.G."/>
            <person name="Dolezel J."/>
            <person name="Hendre P.S."/>
            <person name="Van Deynze A."/>
            <person name="Kumar P.L."/>
            <person name="Obidiegwu J.E."/>
            <person name="Bhattacharjee R."/>
            <person name="Rokhsar D.S."/>
        </authorList>
    </citation>
    <scope>NUCLEOTIDE SEQUENCE [LARGE SCALE GENOMIC DNA]</scope>
    <source>
        <strain evidence="2">cv. TDa95/00328</strain>
    </source>
</reference>
<dbReference type="Proteomes" id="UP000827976">
    <property type="component" value="Chromosome 4"/>
</dbReference>
<keyword evidence="1" id="KW-0689">Ribosomal protein</keyword>
<sequence length="245" mass="28630">MAEEDAKALNFVHETVLKKRKNNEDWAIKRRGQLAAKKQRNQESLKLAIKRPEQFVKEYRDKELDIVRMKHRLKKRKAKPEKFDSKLLFVIRIHGSQGMHPETRRVLNRLRLRHIFEGVFVKVNQVTSKLLMAAEPFITYGYPNLMSVKDLVYKKGCGRIGRQRFPLTDNNLIEQSLGQHNIICLEDIVHEIATVGPRFKDVTNFLWPLKLKKPENMPLRKKSYKDGGDTGNRGSDINEFISKLN</sequence>
<comment type="caution">
    <text evidence="1">The sequence shown here is derived from an EMBL/GenBank/DDBJ whole genome shotgun (WGS) entry which is preliminary data.</text>
</comment>
<evidence type="ECO:0000313" key="2">
    <source>
        <dbReference type="Proteomes" id="UP000827976"/>
    </source>
</evidence>
<gene>
    <name evidence="1" type="ORF">IHE45_04G017200</name>
</gene>
<keyword evidence="1" id="KW-0687">Ribonucleoprotein</keyword>
<keyword evidence="2" id="KW-1185">Reference proteome</keyword>
<organism evidence="1 2">
    <name type="scientific">Dioscorea alata</name>
    <name type="common">Purple yam</name>
    <dbReference type="NCBI Taxonomy" id="55571"/>
    <lineage>
        <taxon>Eukaryota</taxon>
        <taxon>Viridiplantae</taxon>
        <taxon>Streptophyta</taxon>
        <taxon>Embryophyta</taxon>
        <taxon>Tracheophyta</taxon>
        <taxon>Spermatophyta</taxon>
        <taxon>Magnoliopsida</taxon>
        <taxon>Liliopsida</taxon>
        <taxon>Dioscoreales</taxon>
        <taxon>Dioscoreaceae</taxon>
        <taxon>Dioscorea</taxon>
    </lineage>
</organism>
<evidence type="ECO:0000313" key="1">
    <source>
        <dbReference type="EMBL" id="KAH7685090.1"/>
    </source>
</evidence>
<dbReference type="EMBL" id="CM037014">
    <property type="protein sequence ID" value="KAH7685090.1"/>
    <property type="molecule type" value="Genomic_DNA"/>
</dbReference>
<protein>
    <submittedName>
        <fullName evidence="1">Large subunit ribosomal protein L7e protein</fullName>
    </submittedName>
</protein>
<name>A0ACB7WAN6_DIOAL</name>
<accession>A0ACB7WAN6</accession>
<proteinExistence type="predicted"/>